<name>A0A1Y1SZK1_9FLAO</name>
<dbReference type="EMBL" id="ARYN01000024">
    <property type="protein sequence ID" value="ORL43834.1"/>
    <property type="molecule type" value="Genomic_DNA"/>
</dbReference>
<keyword evidence="3" id="KW-1185">Reference proteome</keyword>
<evidence type="ECO:0000256" key="1">
    <source>
        <dbReference type="SAM" id="Phobius"/>
    </source>
</evidence>
<proteinExistence type="predicted"/>
<protein>
    <submittedName>
        <fullName evidence="2">Uncharacterized protein</fullName>
    </submittedName>
</protein>
<organism evidence="2 3">
    <name type="scientific">Zunongwangia atlantica 22II14-10F7</name>
    <dbReference type="NCBI Taxonomy" id="1185767"/>
    <lineage>
        <taxon>Bacteria</taxon>
        <taxon>Pseudomonadati</taxon>
        <taxon>Bacteroidota</taxon>
        <taxon>Flavobacteriia</taxon>
        <taxon>Flavobacteriales</taxon>
        <taxon>Flavobacteriaceae</taxon>
        <taxon>Zunongwangia</taxon>
    </lineage>
</organism>
<sequence>MRFVVVIIYSSSKLLFKIKQNSVILNSSVLRKAYKAINSLLRGIFLNMVIMGNFRFAVYLFFKFFVEVEYINKENKIIGLKSFVTG</sequence>
<accession>A0A1Y1SZK1</accession>
<evidence type="ECO:0000313" key="2">
    <source>
        <dbReference type="EMBL" id="ORL43834.1"/>
    </source>
</evidence>
<dbReference type="Proteomes" id="UP000192746">
    <property type="component" value="Unassembled WGS sequence"/>
</dbReference>
<feature type="transmembrane region" description="Helical" evidence="1">
    <location>
        <begin position="40"/>
        <end position="62"/>
    </location>
</feature>
<keyword evidence="1" id="KW-1133">Transmembrane helix</keyword>
<gene>
    <name evidence="2" type="ORF">IIF7_18884</name>
</gene>
<reference evidence="2 3" key="1">
    <citation type="submission" date="2013-04" db="EMBL/GenBank/DDBJ databases">
        <title>Zunongwangia sp. 22II14-10F7 Genome Sequencing.</title>
        <authorList>
            <person name="Lai Q."/>
            <person name="Shao Z."/>
        </authorList>
    </citation>
    <scope>NUCLEOTIDE SEQUENCE [LARGE SCALE GENOMIC DNA]</scope>
    <source>
        <strain evidence="2 3">22II14-10F7</strain>
    </source>
</reference>
<dbReference type="AlphaFoldDB" id="A0A1Y1SZK1"/>
<comment type="caution">
    <text evidence="2">The sequence shown here is derived from an EMBL/GenBank/DDBJ whole genome shotgun (WGS) entry which is preliminary data.</text>
</comment>
<keyword evidence="1" id="KW-0472">Membrane</keyword>
<keyword evidence="1" id="KW-0812">Transmembrane</keyword>
<evidence type="ECO:0000313" key="3">
    <source>
        <dbReference type="Proteomes" id="UP000192746"/>
    </source>
</evidence>